<dbReference type="SMART" id="SM00091">
    <property type="entry name" value="PAS"/>
    <property type="match status" value="1"/>
</dbReference>
<name>T1A3N3_9ZZZZ</name>
<dbReference type="CDD" id="cd00130">
    <property type="entry name" value="PAS"/>
    <property type="match status" value="1"/>
</dbReference>
<comment type="caution">
    <text evidence="2">The sequence shown here is derived from an EMBL/GenBank/DDBJ whole genome shotgun (WGS) entry which is preliminary data.</text>
</comment>
<sequence>NISKQIHFENKLILSTRILEYSREAIIVTDSSNRIQSVNPAFSKITGYAPSEVVGEDPRILRSNVHSTEFYKEMWLTLLS</sequence>
<evidence type="ECO:0000259" key="1">
    <source>
        <dbReference type="PROSITE" id="PS50112"/>
    </source>
</evidence>
<dbReference type="EMBL" id="AUZX01008570">
    <property type="protein sequence ID" value="EQD55191.1"/>
    <property type="molecule type" value="Genomic_DNA"/>
</dbReference>
<dbReference type="NCBIfam" id="TIGR00229">
    <property type="entry name" value="sensory_box"/>
    <property type="match status" value="1"/>
</dbReference>
<feature type="domain" description="PAS" evidence="1">
    <location>
        <begin position="17"/>
        <end position="56"/>
    </location>
</feature>
<feature type="non-terminal residue" evidence="2">
    <location>
        <position position="1"/>
    </location>
</feature>
<dbReference type="Gene3D" id="3.30.450.20">
    <property type="entry name" value="PAS domain"/>
    <property type="match status" value="1"/>
</dbReference>
<reference evidence="2" key="1">
    <citation type="submission" date="2013-08" db="EMBL/GenBank/DDBJ databases">
        <authorList>
            <person name="Mendez C."/>
            <person name="Richter M."/>
            <person name="Ferrer M."/>
            <person name="Sanchez J."/>
        </authorList>
    </citation>
    <scope>NUCLEOTIDE SEQUENCE</scope>
</reference>
<dbReference type="AlphaFoldDB" id="T1A3N3"/>
<dbReference type="PROSITE" id="PS50112">
    <property type="entry name" value="PAS"/>
    <property type="match status" value="1"/>
</dbReference>
<evidence type="ECO:0000313" key="2">
    <source>
        <dbReference type="EMBL" id="EQD55191.1"/>
    </source>
</evidence>
<feature type="non-terminal residue" evidence="2">
    <location>
        <position position="80"/>
    </location>
</feature>
<dbReference type="InterPro" id="IPR000014">
    <property type="entry name" value="PAS"/>
</dbReference>
<dbReference type="Pfam" id="PF00989">
    <property type="entry name" value="PAS"/>
    <property type="match status" value="1"/>
</dbReference>
<proteinExistence type="predicted"/>
<protein>
    <submittedName>
        <fullName evidence="2">Sensory box/GGDEF/GAF/EAL domain protein</fullName>
    </submittedName>
</protein>
<dbReference type="InterPro" id="IPR035965">
    <property type="entry name" value="PAS-like_dom_sf"/>
</dbReference>
<dbReference type="GO" id="GO:0006355">
    <property type="term" value="P:regulation of DNA-templated transcription"/>
    <property type="evidence" value="ECO:0007669"/>
    <property type="project" value="InterPro"/>
</dbReference>
<gene>
    <name evidence="2" type="ORF">B1A_11902</name>
</gene>
<accession>T1A3N3</accession>
<reference evidence="2" key="2">
    <citation type="journal article" date="2014" name="ISME J.">
        <title>Microbial stratification in low pH oxic and suboxic macroscopic growths along an acid mine drainage.</title>
        <authorList>
            <person name="Mendez-Garcia C."/>
            <person name="Mesa V."/>
            <person name="Sprenger R.R."/>
            <person name="Richter M."/>
            <person name="Diez M.S."/>
            <person name="Solano J."/>
            <person name="Bargiela R."/>
            <person name="Golyshina O.V."/>
            <person name="Manteca A."/>
            <person name="Ramos J.L."/>
            <person name="Gallego J.R."/>
            <person name="Llorente I."/>
            <person name="Martins Dos Santos V.A."/>
            <person name="Jensen O.N."/>
            <person name="Pelaez A.I."/>
            <person name="Sanchez J."/>
            <person name="Ferrer M."/>
        </authorList>
    </citation>
    <scope>NUCLEOTIDE SEQUENCE</scope>
</reference>
<dbReference type="SUPFAM" id="SSF55785">
    <property type="entry name" value="PYP-like sensor domain (PAS domain)"/>
    <property type="match status" value="1"/>
</dbReference>
<organism evidence="2">
    <name type="scientific">mine drainage metagenome</name>
    <dbReference type="NCBI Taxonomy" id="410659"/>
    <lineage>
        <taxon>unclassified sequences</taxon>
        <taxon>metagenomes</taxon>
        <taxon>ecological metagenomes</taxon>
    </lineage>
</organism>
<dbReference type="InterPro" id="IPR013767">
    <property type="entry name" value="PAS_fold"/>
</dbReference>